<sequence>MSESTPRRASGSDASGPVGSRSPEKRPSHAGTSAAVVALALVALLAVVVWWTVTTDPSAEWVSPLGTLAAWTVFVPAALVARRIPARFAAAVVLLGALLVGAAAIAAPPATSNDSARYAWDGIVQKAGISPYAHVPADEALRPLRPAWLFQDAGPDGTCHSNPFPTGTETTTNIPGGSTLCTAINRPAVPTVYPAVAELYFLAVRLIPGSEVGFIAFQLAGLLLSLAITVTLLAFLRRTGRPAHQAVWWAWSPLVAFEAINGAHVDALGAALALAAALLLVGGRTLGSGVAFGAAVATKLIPAISAPALLYRRPVRFVAAAIATFAVAYVPYVLASGWAVLGYLPEYLRSEGYDGQDSPRFTLLKLVLPASWAGPAALVLLLGLAFYVWRTSDVARPWDGQVLMVGGMLLIVSPSYPWYALLLLPFVVLSRRYEFTAIAPVLALMYFTGAEPYGQLAARWGLGAVVVILAVATVVRRRRQQAIG</sequence>
<feature type="transmembrane region" description="Helical" evidence="9">
    <location>
        <begin position="456"/>
        <end position="475"/>
    </location>
</feature>
<keyword evidence="6 9" id="KW-0472">Membrane</keyword>
<feature type="region of interest" description="Disordered" evidence="8">
    <location>
        <begin position="1"/>
        <end position="28"/>
    </location>
</feature>
<dbReference type="InterPro" id="IPR018584">
    <property type="entry name" value="GT87"/>
</dbReference>
<keyword evidence="2" id="KW-1003">Cell membrane</keyword>
<dbReference type="EMBL" id="JBHMBC010000002">
    <property type="protein sequence ID" value="MFB9818042.1"/>
    <property type="molecule type" value="Genomic_DNA"/>
</dbReference>
<gene>
    <name evidence="10" type="ORF">ACFFP1_00845</name>
</gene>
<feature type="transmembrane region" description="Helical" evidence="9">
    <location>
        <begin position="366"/>
        <end position="389"/>
    </location>
</feature>
<evidence type="ECO:0000256" key="1">
    <source>
        <dbReference type="ARBA" id="ARBA00004651"/>
    </source>
</evidence>
<organism evidence="10 11">
    <name type="scientific">Arthrobacter ramosus</name>
    <dbReference type="NCBI Taxonomy" id="1672"/>
    <lineage>
        <taxon>Bacteria</taxon>
        <taxon>Bacillati</taxon>
        <taxon>Actinomycetota</taxon>
        <taxon>Actinomycetes</taxon>
        <taxon>Micrococcales</taxon>
        <taxon>Micrococcaceae</taxon>
        <taxon>Arthrobacter</taxon>
    </lineage>
</organism>
<keyword evidence="5 9" id="KW-1133">Transmembrane helix</keyword>
<evidence type="ECO:0000313" key="10">
    <source>
        <dbReference type="EMBL" id="MFB9818042.1"/>
    </source>
</evidence>
<feature type="transmembrane region" description="Helical" evidence="9">
    <location>
        <begin position="317"/>
        <end position="345"/>
    </location>
</feature>
<keyword evidence="11" id="KW-1185">Reference proteome</keyword>
<evidence type="ECO:0000256" key="6">
    <source>
        <dbReference type="ARBA" id="ARBA00023136"/>
    </source>
</evidence>
<feature type="transmembrane region" description="Helical" evidence="9">
    <location>
        <begin position="30"/>
        <end position="53"/>
    </location>
</feature>
<accession>A0ABV5XTI1</accession>
<evidence type="ECO:0000256" key="5">
    <source>
        <dbReference type="ARBA" id="ARBA00022989"/>
    </source>
</evidence>
<keyword evidence="3" id="KW-0808">Transferase</keyword>
<evidence type="ECO:0000256" key="8">
    <source>
        <dbReference type="SAM" id="MobiDB-lite"/>
    </source>
</evidence>
<evidence type="ECO:0000313" key="11">
    <source>
        <dbReference type="Proteomes" id="UP001589702"/>
    </source>
</evidence>
<dbReference type="Pfam" id="PF09594">
    <property type="entry name" value="GT87"/>
    <property type="match status" value="1"/>
</dbReference>
<dbReference type="RefSeq" id="WP_234754536.1">
    <property type="nucleotide sequence ID" value="NZ_BAAAWN010000001.1"/>
</dbReference>
<comment type="subcellular location">
    <subcellularLocation>
        <location evidence="1">Cell membrane</location>
        <topology evidence="1">Multi-pass membrane protein</topology>
    </subcellularLocation>
</comment>
<evidence type="ECO:0000256" key="3">
    <source>
        <dbReference type="ARBA" id="ARBA00022679"/>
    </source>
</evidence>
<feature type="transmembrane region" description="Helical" evidence="9">
    <location>
        <begin position="290"/>
        <end position="311"/>
    </location>
</feature>
<evidence type="ECO:0000256" key="9">
    <source>
        <dbReference type="SAM" id="Phobius"/>
    </source>
</evidence>
<comment type="similarity">
    <text evidence="7">Belongs to the glycosyltransferase 87 family.</text>
</comment>
<protein>
    <submittedName>
        <fullName evidence="10">Glycosyltransferase 87 family protein</fullName>
    </submittedName>
</protein>
<evidence type="ECO:0000256" key="4">
    <source>
        <dbReference type="ARBA" id="ARBA00022692"/>
    </source>
</evidence>
<feature type="transmembrane region" description="Helical" evidence="9">
    <location>
        <begin position="88"/>
        <end position="107"/>
    </location>
</feature>
<feature type="transmembrane region" description="Helical" evidence="9">
    <location>
        <begin position="215"/>
        <end position="236"/>
    </location>
</feature>
<proteinExistence type="inferred from homology"/>
<feature type="transmembrane region" description="Helical" evidence="9">
    <location>
        <begin position="65"/>
        <end position="81"/>
    </location>
</feature>
<evidence type="ECO:0000256" key="2">
    <source>
        <dbReference type="ARBA" id="ARBA00022475"/>
    </source>
</evidence>
<evidence type="ECO:0000256" key="7">
    <source>
        <dbReference type="ARBA" id="ARBA00024033"/>
    </source>
</evidence>
<feature type="transmembrane region" description="Helical" evidence="9">
    <location>
        <begin position="267"/>
        <end position="283"/>
    </location>
</feature>
<reference evidence="10 11" key="1">
    <citation type="submission" date="2024-09" db="EMBL/GenBank/DDBJ databases">
        <authorList>
            <person name="Sun Q."/>
            <person name="Mori K."/>
        </authorList>
    </citation>
    <scope>NUCLEOTIDE SEQUENCE [LARGE SCALE GENOMIC DNA]</scope>
    <source>
        <strain evidence="10 11">JCM 1334</strain>
    </source>
</reference>
<feature type="transmembrane region" description="Helical" evidence="9">
    <location>
        <begin position="401"/>
        <end position="421"/>
    </location>
</feature>
<dbReference type="Proteomes" id="UP001589702">
    <property type="component" value="Unassembled WGS sequence"/>
</dbReference>
<keyword evidence="4 9" id="KW-0812">Transmembrane</keyword>
<comment type="caution">
    <text evidence="10">The sequence shown here is derived from an EMBL/GenBank/DDBJ whole genome shotgun (WGS) entry which is preliminary data.</text>
</comment>
<name>A0ABV5XTI1_ARTRM</name>